<gene>
    <name evidence="2" type="ORF">MFLAVUS_007977</name>
</gene>
<accession>A0ABP9Z5T4</accession>
<feature type="region of interest" description="Disordered" evidence="1">
    <location>
        <begin position="36"/>
        <end position="64"/>
    </location>
</feature>
<sequence length="1040" mass="120141">METVYDIHQFTSFVVFYYTHNKIRFAACNNISRFSPNLSDDGDDDDERERSEEDKEHCDLEDDDQYITEDEDQYATEDESYRPSNSITDNLYDLFKKDKEKWDDDDICYLEDIVNLIGEAVPIQSGNKSAEHWHYAIVVPSSWEEKIRDEFIRPLFIRANLISKEDHKDRLLFFSEIECIFYYLQDKYIFQKEVQTFTSKIDVLPNNDVLIRLDLVQTINPLFTFSDSKLFPKVLKSDSFSITPQDFKNDIRLSLTNSMISSDTGADSNHFEESAVDVLYSRMGFKTEESDKKSSKSEESKILEDYEDTEAIFGLCDRIKTKIRDLMNSMLSNSTGKRYETLTVQDLYSFDSHRNVGLANWVNSIQNDSITFVSSEKPSSSTEDNIFYFLPNNIFHAAFFAAFETIKNGDIYCPPRIIDKNNLGEPSIEVFNSNPDAIVHISKLKKYHIMRFSAKTRENKLDILSRSTQLSLSVLNNDGIVEKIFDNNHFTSKKSLHCLSSFFATLNEEEHDKFTKNDISGRRQFMVEIESILSCCFNAKSGILSVDWPRDLVSYSKDLKVGYTISIEKIILDNLIGTIEDFEALIYSSELVPKNDRFKNLIVITNGEGVLPAIQKCLAQDFPLKSYFLLAHLHEDYVQLTLNQVVISVGIDEREQESVICQDEIIPIRNLYESLCSNMLQNLKEDGSLIQLCDKHHENKDNVIMQLLAQKSKIDFMTNLTRFIRNNILAKDSNIKISDGSDINLNRFCNCKVYLTVRDLIEVSFKPVLKEIATIVSASLINNELFGKYIFIEYALTLIHFNENPVFQSVLQKILQENAQDFNEYQGIETKCLVIPEVANQLLQPVVKQRAFLYQGFQMGLLRQVYCRSCCFSLSTESCPGLEPLYKNKLTDLQYQSFTKESLFRFFEKGDIISNAEVKKIMYFKMKENSGTYELGISKYLINKIKKDIMTYTEIDYHECEPSEDNEAIALKYDFSDNIGFLQVSFNAEDYSSDGHLPVVVSFTHHSYSSSINFSVSQVGIDIQRKYVFEIGEPMTLFRF</sequence>
<evidence type="ECO:0000313" key="2">
    <source>
        <dbReference type="EMBL" id="GAA5814480.1"/>
    </source>
</evidence>
<evidence type="ECO:0000313" key="3">
    <source>
        <dbReference type="Proteomes" id="UP001473302"/>
    </source>
</evidence>
<keyword evidence="3" id="KW-1185">Reference proteome</keyword>
<protein>
    <submittedName>
        <fullName evidence="2">Uncharacterized protein</fullName>
    </submittedName>
</protein>
<proteinExistence type="predicted"/>
<dbReference type="EMBL" id="BAABUK010000021">
    <property type="protein sequence ID" value="GAA5814480.1"/>
    <property type="molecule type" value="Genomic_DNA"/>
</dbReference>
<name>A0ABP9Z5T4_9FUNG</name>
<dbReference type="Proteomes" id="UP001473302">
    <property type="component" value="Unassembled WGS sequence"/>
</dbReference>
<evidence type="ECO:0000256" key="1">
    <source>
        <dbReference type="SAM" id="MobiDB-lite"/>
    </source>
</evidence>
<comment type="caution">
    <text evidence="2">The sequence shown here is derived from an EMBL/GenBank/DDBJ whole genome shotgun (WGS) entry which is preliminary data.</text>
</comment>
<organism evidence="2 3">
    <name type="scientific">Mucor flavus</name>
    <dbReference type="NCBI Taxonomy" id="439312"/>
    <lineage>
        <taxon>Eukaryota</taxon>
        <taxon>Fungi</taxon>
        <taxon>Fungi incertae sedis</taxon>
        <taxon>Mucoromycota</taxon>
        <taxon>Mucoromycotina</taxon>
        <taxon>Mucoromycetes</taxon>
        <taxon>Mucorales</taxon>
        <taxon>Mucorineae</taxon>
        <taxon>Mucoraceae</taxon>
        <taxon>Mucor</taxon>
    </lineage>
</organism>
<feature type="compositionally biased region" description="Basic and acidic residues" evidence="1">
    <location>
        <begin position="48"/>
        <end position="58"/>
    </location>
</feature>
<reference evidence="2 3" key="1">
    <citation type="submission" date="2024-04" db="EMBL/GenBank/DDBJ databases">
        <title>genome sequences of Mucor flavus KT1a and Helicostylum pulchrum KT1b strains isolated from the surface of a dry-aged beef.</title>
        <authorList>
            <person name="Toyotome T."/>
            <person name="Hosono M."/>
            <person name="Torimaru M."/>
            <person name="Fukuda K."/>
            <person name="Mikami N."/>
        </authorList>
    </citation>
    <scope>NUCLEOTIDE SEQUENCE [LARGE SCALE GENOMIC DNA]</scope>
    <source>
        <strain evidence="2 3">KT1a</strain>
    </source>
</reference>